<dbReference type="InterPro" id="IPR037237">
    <property type="entry name" value="IlvD/EDD_N"/>
</dbReference>
<evidence type="ECO:0000256" key="7">
    <source>
        <dbReference type="ARBA" id="ARBA00023004"/>
    </source>
</evidence>
<evidence type="ECO:0000259" key="17">
    <source>
        <dbReference type="Pfam" id="PF00920"/>
    </source>
</evidence>
<dbReference type="InterPro" id="IPR050165">
    <property type="entry name" value="DHAD_IlvD/Edd"/>
</dbReference>
<dbReference type="NCBIfam" id="NF002068">
    <property type="entry name" value="PRK00911.1"/>
    <property type="match status" value="1"/>
</dbReference>
<evidence type="ECO:0000313" key="19">
    <source>
        <dbReference type="EMBL" id="QKX64146.1"/>
    </source>
</evidence>
<accession>A0A7H8RD51</accession>
<evidence type="ECO:0000256" key="11">
    <source>
        <dbReference type="ARBA" id="ARBA00029304"/>
    </source>
</evidence>
<dbReference type="InterPro" id="IPR004404">
    <property type="entry name" value="DihydroxyA_deHydtase"/>
</dbReference>
<dbReference type="InterPro" id="IPR056740">
    <property type="entry name" value="ILV_EDD_C"/>
</dbReference>
<keyword evidence="10" id="KW-0100">Branched-chain amino acid biosynthesis</keyword>
<dbReference type="GeneID" id="55998797"/>
<keyword evidence="4" id="KW-0001">2Fe-2S</keyword>
<evidence type="ECO:0000256" key="15">
    <source>
        <dbReference type="ARBA" id="ARBA00034078"/>
    </source>
</evidence>
<evidence type="ECO:0000256" key="8">
    <source>
        <dbReference type="ARBA" id="ARBA00023014"/>
    </source>
</evidence>
<dbReference type="Gene3D" id="3.50.30.80">
    <property type="entry name" value="IlvD/EDD C-terminal domain-like"/>
    <property type="match status" value="1"/>
</dbReference>
<dbReference type="GO" id="GO:0005739">
    <property type="term" value="C:mitochondrion"/>
    <property type="evidence" value="ECO:0007669"/>
    <property type="project" value="TreeGrafter"/>
</dbReference>
<evidence type="ECO:0000256" key="14">
    <source>
        <dbReference type="ARBA" id="ARBA00029490"/>
    </source>
</evidence>
<sequence>MNTNISDKGSSAQGKYAEFSCLPKDSVNKEGKPILNRWSTFVTKGHDHPAAQAMLYAAGIPDGESMANSPHVGIASVWWEGNPCNMHLLDLGRTAKAAVEAEGFMGWQYNTIGVSDALTEGTEGMRFSLQSREIIADSIETVTFAQHHDANISIAGCDKNMPGVVMAMARHNRPSIMIYGGAIAPGYSKLLRKPLNVVSCFEALGAYQYGTLHAAPGLESASPEDVLDDIMRNACPGPGACGGMYTANTMAASIEVMGLSIPGSSSNPATSPAKMRECQKAGKYIRICMEQSICPRDLLTPAAFENAFVLTMVLGGSTNSVLHLLAIANTAEVPFELADIQRVSDKIPYLADLAPSGRHLMADLYNVGGIPAVCKLLISAGLLDGSLPTITGKTLEQNFEPFPSLSPDQEIIRPIDNPILSRGHIQILRGNLAPGGAVAKVTGKEGNHFTGKARVFHKEKSLNNALKAGEISRDENWVLIIRYEGPKGGPGMPEMLKPSSYIKGAKLDNVALVTDGRYSGGSHGFIVGHVVPEAAVGGPIAIVEDGDVITIDAANNTIDVHLSDEEITRRLKGWKPPPRTVTRGVLAKYQNLVGSADKGAVTDLF</sequence>
<dbReference type="PANTHER" id="PTHR21000:SF13">
    <property type="entry name" value="DIHYDROXY-ACID DEHYDRATASE"/>
    <property type="match status" value="1"/>
</dbReference>
<keyword evidence="5" id="KW-0479">Metal-binding</keyword>
<dbReference type="RefSeq" id="XP_035350320.1">
    <property type="nucleotide sequence ID" value="XM_035494427.1"/>
</dbReference>
<dbReference type="Pfam" id="PF00920">
    <property type="entry name" value="ILVD_EDD_N"/>
    <property type="match status" value="1"/>
</dbReference>
<dbReference type="GO" id="GO:0051537">
    <property type="term" value="F:2 iron, 2 sulfur cluster binding"/>
    <property type="evidence" value="ECO:0007669"/>
    <property type="project" value="UniProtKB-KW"/>
</dbReference>
<evidence type="ECO:0000256" key="3">
    <source>
        <dbReference type="ARBA" id="ARBA00022605"/>
    </source>
</evidence>
<dbReference type="GO" id="GO:0009099">
    <property type="term" value="P:L-valine biosynthetic process"/>
    <property type="evidence" value="ECO:0007669"/>
    <property type="project" value="UniProtKB-UniPathway"/>
</dbReference>
<dbReference type="PROSITE" id="PS00886">
    <property type="entry name" value="ILVD_EDD_1"/>
    <property type="match status" value="1"/>
</dbReference>
<keyword evidence="8" id="KW-0411">Iron-sulfur</keyword>
<comment type="pathway">
    <text evidence="12">Amino-acid biosynthesis; L-valine biosynthesis; L-valine from pyruvate: step 3/4.</text>
</comment>
<evidence type="ECO:0000256" key="1">
    <source>
        <dbReference type="ARBA" id="ARBA00001946"/>
    </source>
</evidence>
<dbReference type="PROSITE" id="PS00887">
    <property type="entry name" value="ILVD_EDD_2"/>
    <property type="match status" value="1"/>
</dbReference>
<keyword evidence="3" id="KW-0028">Amino-acid biosynthesis</keyword>
<dbReference type="GO" id="GO:0009097">
    <property type="term" value="P:isoleucine biosynthetic process"/>
    <property type="evidence" value="ECO:0007669"/>
    <property type="project" value="UniProtKB-UniPathway"/>
</dbReference>
<evidence type="ECO:0000256" key="12">
    <source>
        <dbReference type="ARBA" id="ARBA00029436"/>
    </source>
</evidence>
<evidence type="ECO:0000256" key="2">
    <source>
        <dbReference type="ARBA" id="ARBA00006486"/>
    </source>
</evidence>
<keyword evidence="20" id="KW-1185">Reference proteome</keyword>
<comment type="pathway">
    <text evidence="13">Amino-acid biosynthesis; L-isoleucine biosynthesis; L-isoleucine from 2-oxobutanoate: step 3/4.</text>
</comment>
<dbReference type="UniPathway" id="UPA00047">
    <property type="reaction ID" value="UER00057"/>
</dbReference>
<evidence type="ECO:0000256" key="16">
    <source>
        <dbReference type="ARBA" id="ARBA00052865"/>
    </source>
</evidence>
<dbReference type="GO" id="GO:0004160">
    <property type="term" value="F:dihydroxy-acid dehydratase activity"/>
    <property type="evidence" value="ECO:0007669"/>
    <property type="project" value="UniProtKB-EC"/>
</dbReference>
<keyword evidence="6" id="KW-0460">Magnesium</keyword>
<dbReference type="AlphaFoldDB" id="A0A7H8RD51"/>
<dbReference type="EMBL" id="CP055903">
    <property type="protein sequence ID" value="QKX64146.1"/>
    <property type="molecule type" value="Genomic_DNA"/>
</dbReference>
<dbReference type="InterPro" id="IPR020558">
    <property type="entry name" value="DiOHA_6PGluconate_deHydtase_CS"/>
</dbReference>
<dbReference type="UniPathway" id="UPA00049">
    <property type="reaction ID" value="UER00061"/>
</dbReference>
<dbReference type="SUPFAM" id="SSF143975">
    <property type="entry name" value="IlvD/EDD N-terminal domain-like"/>
    <property type="match status" value="1"/>
</dbReference>
<proteinExistence type="inferred from homology"/>
<evidence type="ECO:0000256" key="10">
    <source>
        <dbReference type="ARBA" id="ARBA00023304"/>
    </source>
</evidence>
<dbReference type="PANTHER" id="PTHR21000">
    <property type="entry name" value="DIHYDROXY-ACID DEHYDRATASE DAD"/>
    <property type="match status" value="1"/>
</dbReference>
<dbReference type="EC" id="4.2.1.9" evidence="14"/>
<evidence type="ECO:0000256" key="4">
    <source>
        <dbReference type="ARBA" id="ARBA00022714"/>
    </source>
</evidence>
<keyword evidence="9" id="KW-0456">Lyase</keyword>
<comment type="catalytic activity">
    <reaction evidence="16">
        <text>(2R,3R)-2,3-dihydroxy-3-methylpentanoate = (S)-3-methyl-2-oxopentanoate + H2O</text>
        <dbReference type="Rhea" id="RHEA:27694"/>
        <dbReference type="ChEBI" id="CHEBI:15377"/>
        <dbReference type="ChEBI" id="CHEBI:35146"/>
        <dbReference type="ChEBI" id="CHEBI:49258"/>
        <dbReference type="EC" id="4.2.1.9"/>
    </reaction>
    <physiologicalReaction direction="left-to-right" evidence="16">
        <dbReference type="Rhea" id="RHEA:27695"/>
    </physiologicalReaction>
</comment>
<evidence type="ECO:0000256" key="13">
    <source>
        <dbReference type="ARBA" id="ARBA00029437"/>
    </source>
</evidence>
<protein>
    <recommendedName>
        <fullName evidence="14">dihydroxy-acid dehydratase</fullName>
        <ecNumber evidence="14">4.2.1.9</ecNumber>
    </recommendedName>
</protein>
<dbReference type="SUPFAM" id="SSF52016">
    <property type="entry name" value="LeuD/IlvD-like"/>
    <property type="match status" value="1"/>
</dbReference>
<name>A0A7H8RD51_TALRU</name>
<evidence type="ECO:0000259" key="18">
    <source>
        <dbReference type="Pfam" id="PF24877"/>
    </source>
</evidence>
<comment type="cofactor">
    <cofactor evidence="1">
        <name>Mg(2+)</name>
        <dbReference type="ChEBI" id="CHEBI:18420"/>
    </cofactor>
</comment>
<evidence type="ECO:0000313" key="20">
    <source>
        <dbReference type="Proteomes" id="UP000509510"/>
    </source>
</evidence>
<dbReference type="Proteomes" id="UP000509510">
    <property type="component" value="Chromosome VI"/>
</dbReference>
<dbReference type="OrthoDB" id="3851628at2759"/>
<evidence type="ECO:0000256" key="5">
    <source>
        <dbReference type="ARBA" id="ARBA00022723"/>
    </source>
</evidence>
<dbReference type="GO" id="GO:0046872">
    <property type="term" value="F:metal ion binding"/>
    <property type="evidence" value="ECO:0007669"/>
    <property type="project" value="UniProtKB-KW"/>
</dbReference>
<feature type="domain" description="Dihydroxy-acid/6-phosphogluconate dehydratase C-terminal" evidence="18">
    <location>
        <begin position="410"/>
        <end position="600"/>
    </location>
</feature>
<organism evidence="19 20">
    <name type="scientific">Talaromyces rugulosus</name>
    <name type="common">Penicillium rugulosum</name>
    <dbReference type="NCBI Taxonomy" id="121627"/>
    <lineage>
        <taxon>Eukaryota</taxon>
        <taxon>Fungi</taxon>
        <taxon>Dikarya</taxon>
        <taxon>Ascomycota</taxon>
        <taxon>Pezizomycotina</taxon>
        <taxon>Eurotiomycetes</taxon>
        <taxon>Eurotiomycetidae</taxon>
        <taxon>Eurotiales</taxon>
        <taxon>Trichocomaceae</taxon>
        <taxon>Talaromyces</taxon>
        <taxon>Talaromyces sect. Islandici</taxon>
    </lineage>
</organism>
<evidence type="ECO:0000256" key="9">
    <source>
        <dbReference type="ARBA" id="ARBA00023239"/>
    </source>
</evidence>
<feature type="domain" description="Dihydroxy-acid/6-phosphogluconate dehydratase N-terminal" evidence="17">
    <location>
        <begin position="70"/>
        <end position="398"/>
    </location>
</feature>
<evidence type="ECO:0000256" key="6">
    <source>
        <dbReference type="ARBA" id="ARBA00022842"/>
    </source>
</evidence>
<gene>
    <name evidence="19" type="ORF">TRUGW13939_11319</name>
</gene>
<dbReference type="InterPro" id="IPR042096">
    <property type="entry name" value="Dihydro-acid_dehy_C"/>
</dbReference>
<dbReference type="FunFam" id="3.50.30.80:FF:000001">
    <property type="entry name" value="Dihydroxy-acid dehydratase"/>
    <property type="match status" value="1"/>
</dbReference>
<dbReference type="KEGG" id="trg:TRUGW13939_11319"/>
<reference evidence="20" key="1">
    <citation type="submission" date="2020-06" db="EMBL/GenBank/DDBJ databases">
        <title>A chromosome-scale genome assembly of Talaromyces rugulosus W13939.</title>
        <authorList>
            <person name="Wang B."/>
            <person name="Guo L."/>
            <person name="Ye K."/>
            <person name="Wang L."/>
        </authorList>
    </citation>
    <scope>NUCLEOTIDE SEQUENCE [LARGE SCALE GENOMIC DNA]</scope>
    <source>
        <strain evidence="20">W13939</strain>
    </source>
</reference>
<comment type="similarity">
    <text evidence="2">Belongs to the IlvD/Edd family.</text>
</comment>
<dbReference type="Pfam" id="PF24877">
    <property type="entry name" value="ILV_EDD_C"/>
    <property type="match status" value="1"/>
</dbReference>
<dbReference type="InterPro" id="IPR000581">
    <property type="entry name" value="ILV_EDD_N"/>
</dbReference>
<comment type="catalytic activity">
    <reaction evidence="11">
        <text>(2R)-2,3-dihydroxy-3-methylbutanoate = 3-methyl-2-oxobutanoate + H2O</text>
        <dbReference type="Rhea" id="RHEA:24809"/>
        <dbReference type="ChEBI" id="CHEBI:11851"/>
        <dbReference type="ChEBI" id="CHEBI:15377"/>
        <dbReference type="ChEBI" id="CHEBI:49072"/>
        <dbReference type="EC" id="4.2.1.9"/>
    </reaction>
    <physiologicalReaction direction="left-to-right" evidence="11">
        <dbReference type="Rhea" id="RHEA:24810"/>
    </physiologicalReaction>
</comment>
<dbReference type="NCBIfam" id="TIGR00110">
    <property type="entry name" value="ilvD"/>
    <property type="match status" value="1"/>
</dbReference>
<keyword evidence="7" id="KW-0408">Iron</keyword>
<comment type="cofactor">
    <cofactor evidence="15">
        <name>[2Fe-2S] cluster</name>
        <dbReference type="ChEBI" id="CHEBI:190135"/>
    </cofactor>
</comment>